<comment type="caution">
    <text evidence="1">The sequence shown here is derived from an EMBL/GenBank/DDBJ whole genome shotgun (WGS) entry which is preliminary data.</text>
</comment>
<dbReference type="RefSeq" id="WP_345516511.1">
    <property type="nucleotide sequence ID" value="NZ_BAAAXD010000037.1"/>
</dbReference>
<reference evidence="1 2" key="1">
    <citation type="submission" date="2024-09" db="EMBL/GenBank/DDBJ databases">
        <authorList>
            <person name="Sun Q."/>
            <person name="Mori K."/>
        </authorList>
    </citation>
    <scope>NUCLEOTIDE SEQUENCE [LARGE SCALE GENOMIC DNA]</scope>
    <source>
        <strain evidence="1 2">JCM 3331</strain>
    </source>
</reference>
<dbReference type="EMBL" id="JBHMCG010000150">
    <property type="protein sequence ID" value="MFB9577552.1"/>
    <property type="molecule type" value="Genomic_DNA"/>
</dbReference>
<organism evidence="1 2">
    <name type="scientific">Streptomyces yanii</name>
    <dbReference type="NCBI Taxonomy" id="78510"/>
    <lineage>
        <taxon>Bacteria</taxon>
        <taxon>Bacillati</taxon>
        <taxon>Actinomycetota</taxon>
        <taxon>Actinomycetes</taxon>
        <taxon>Kitasatosporales</taxon>
        <taxon>Streptomycetaceae</taxon>
        <taxon>Streptomyces</taxon>
    </lineage>
</organism>
<evidence type="ECO:0000313" key="1">
    <source>
        <dbReference type="EMBL" id="MFB9577552.1"/>
    </source>
</evidence>
<dbReference type="Proteomes" id="UP001589710">
    <property type="component" value="Unassembled WGS sequence"/>
</dbReference>
<sequence>MPSEVVNICCPSRSVVAPSPRLDDVDAHPAGFTYLKQAAEADGALFNRYVHDLRGAQPQG</sequence>
<protein>
    <submittedName>
        <fullName evidence="1">Uncharacterized protein</fullName>
    </submittedName>
</protein>
<gene>
    <name evidence="1" type="ORF">ACFFTL_36070</name>
</gene>
<accession>A0ABV5RK16</accession>
<keyword evidence="2" id="KW-1185">Reference proteome</keyword>
<name>A0ABV5RK16_9ACTN</name>
<evidence type="ECO:0000313" key="2">
    <source>
        <dbReference type="Proteomes" id="UP001589710"/>
    </source>
</evidence>
<proteinExistence type="predicted"/>